<keyword evidence="2" id="KW-0812">Transmembrane</keyword>
<keyword evidence="5" id="KW-1185">Reference proteome</keyword>
<evidence type="ECO:0000259" key="3">
    <source>
        <dbReference type="Pfam" id="PF01734"/>
    </source>
</evidence>
<dbReference type="InterPro" id="IPR016035">
    <property type="entry name" value="Acyl_Trfase/lysoPLipase"/>
</dbReference>
<evidence type="ECO:0000313" key="5">
    <source>
        <dbReference type="Proteomes" id="UP000198521"/>
    </source>
</evidence>
<evidence type="ECO:0000256" key="1">
    <source>
        <dbReference type="ARBA" id="ARBA00023098"/>
    </source>
</evidence>
<keyword evidence="2" id="KW-1133">Transmembrane helix</keyword>
<evidence type="ECO:0000256" key="2">
    <source>
        <dbReference type="SAM" id="Phobius"/>
    </source>
</evidence>
<dbReference type="RefSeq" id="WP_091407667.1">
    <property type="nucleotide sequence ID" value="NZ_FOAB01000003.1"/>
</dbReference>
<protein>
    <submittedName>
        <fullName evidence="4">Patatin-like phospholipase</fullName>
    </submittedName>
</protein>
<evidence type="ECO:0000313" key="4">
    <source>
        <dbReference type="EMBL" id="SEL13832.1"/>
    </source>
</evidence>
<feature type="domain" description="PNPLA" evidence="3">
    <location>
        <begin position="9"/>
        <end position="375"/>
    </location>
</feature>
<dbReference type="AlphaFoldDB" id="A0A1H7MRG7"/>
<dbReference type="OrthoDB" id="1488362at2"/>
<keyword evidence="1" id="KW-0443">Lipid metabolism</keyword>
<dbReference type="Proteomes" id="UP000198521">
    <property type="component" value="Unassembled WGS sequence"/>
</dbReference>
<organism evidence="4 5">
    <name type="scientific">Aquimarina amphilecti</name>
    <dbReference type="NCBI Taxonomy" id="1038014"/>
    <lineage>
        <taxon>Bacteria</taxon>
        <taxon>Pseudomonadati</taxon>
        <taxon>Bacteroidota</taxon>
        <taxon>Flavobacteriia</taxon>
        <taxon>Flavobacteriales</taxon>
        <taxon>Flavobacteriaceae</taxon>
        <taxon>Aquimarina</taxon>
    </lineage>
</organism>
<accession>A0A1H7MRG7</accession>
<sequence>MGKTLRVCLAMGGGVSLGSFSGSALTEALKLLVLYGKDNDKNSYDKVIVDGMSGASAGAIALTIMLKCLIDYQIMIPLFSDQLTEQNLLDEIIRDYFNGDISKANKHKDKFETLKALQLAQKIQYKLWVEEVNSLKLYGTKANDEYKPKPNESFSLLDRKLLEDLTKKYLMDSNGMDISKRQLLDPKRVIFACSLTNLLPIEIDFFKNGSPSKDRLQQNFLKSVGSENHSELRVIDFVFDENAIQEDQKESDSRWLKFSNTPNPNTPTHFQMTDKSAWATISASALGCGAFPIAFEPVVLKRYKQEFGDNDNNTNWPSSFIKIKNEIDTHISNSNDSFKQNSFFAEEVDNILNYESFNFPYIDGGTFNNEPIREAFKIGTFQDFGRITENEERLILFVDPIVREEQYHSFKVSAFSPIKMSDNEVTFKKELSKLLGNTSSILGVLTNQGSIKEEHKIIDIKENFELRKTIFNYLDANTDMSSNLSIEIIATAFNKIAKNLKNGIISLGTRDPMEYFLAEIRKNCEDTNSHLTTCIKIRQEDLMSLKNLIDQKIRKSEPLKIDKVYEKLQLTNKGDKNIFAQTVFKVIADFALNTDGKNENAYRAAILPINKNLNTIELPGSEIEAFGGFASLKARKYAFEFARLSTLLSLKESAGGFRPDRPFIANEGFSSLENQLTNKIKSIDFFNDKNQYTHELENNLFNPSIARIKGVLLSNKYLKFILLKVPFVATSLLGAIAMPFVSIGLLASSIFKKSPWRGSNILKNLINKSVDKINYMSLESVTISILSDTQLNKKLLIRCSDDSIKKRKSIEHTLKTPDNKIRYQYYFQVSLLEYIKKENSIHVDSISQNADSLKINSQFIQRLGLSLSDKVKMPNDIDGNLNPENKRIAIENNYVDIVTEMRIDKFNLPLLNNSINDASTALHYSLKNINYHVNPLLEIDLQKLTEGWYFKEQTESLDKKLMR</sequence>
<feature type="transmembrane region" description="Helical" evidence="2">
    <location>
        <begin position="725"/>
        <end position="747"/>
    </location>
</feature>
<dbReference type="InterPro" id="IPR002641">
    <property type="entry name" value="PNPLA_dom"/>
</dbReference>
<dbReference type="SUPFAM" id="SSF52151">
    <property type="entry name" value="FabD/lysophospholipase-like"/>
    <property type="match status" value="1"/>
</dbReference>
<keyword evidence="2" id="KW-0472">Membrane</keyword>
<dbReference type="Gene3D" id="3.40.1090.10">
    <property type="entry name" value="Cytosolic phospholipase A2 catalytic domain"/>
    <property type="match status" value="1"/>
</dbReference>
<dbReference type="GO" id="GO:0006629">
    <property type="term" value="P:lipid metabolic process"/>
    <property type="evidence" value="ECO:0007669"/>
    <property type="project" value="UniProtKB-KW"/>
</dbReference>
<reference evidence="4 5" key="1">
    <citation type="submission" date="2016-10" db="EMBL/GenBank/DDBJ databases">
        <authorList>
            <person name="de Groot N.N."/>
        </authorList>
    </citation>
    <scope>NUCLEOTIDE SEQUENCE [LARGE SCALE GENOMIC DNA]</scope>
    <source>
        <strain evidence="4 5">DSM 25232</strain>
    </source>
</reference>
<dbReference type="Pfam" id="PF01734">
    <property type="entry name" value="Patatin"/>
    <property type="match status" value="1"/>
</dbReference>
<proteinExistence type="predicted"/>
<gene>
    <name evidence="4" type="ORF">SAMN04487910_1828</name>
</gene>
<dbReference type="EMBL" id="FOAB01000003">
    <property type="protein sequence ID" value="SEL13832.1"/>
    <property type="molecule type" value="Genomic_DNA"/>
</dbReference>
<name>A0A1H7MRG7_AQUAM</name>
<dbReference type="STRING" id="1038014.SAMN04487910_1828"/>